<feature type="non-terminal residue" evidence="1">
    <location>
        <position position="357"/>
    </location>
</feature>
<accession>A0A564YTZ4</accession>
<dbReference type="GO" id="GO:0004497">
    <property type="term" value="F:monooxygenase activity"/>
    <property type="evidence" value="ECO:0007669"/>
    <property type="project" value="InterPro"/>
</dbReference>
<evidence type="ECO:0000313" key="1">
    <source>
        <dbReference type="EMBL" id="VUZ50640.1"/>
    </source>
</evidence>
<evidence type="ECO:0000313" key="2">
    <source>
        <dbReference type="Proteomes" id="UP000321570"/>
    </source>
</evidence>
<dbReference type="AlphaFoldDB" id="A0A564YTZ4"/>
<evidence type="ECO:0008006" key="3">
    <source>
        <dbReference type="Google" id="ProtNLM"/>
    </source>
</evidence>
<dbReference type="EMBL" id="CABIJS010000388">
    <property type="protein sequence ID" value="VUZ50640.1"/>
    <property type="molecule type" value="Genomic_DNA"/>
</dbReference>
<keyword evidence="2" id="KW-1185">Reference proteome</keyword>
<organism evidence="1 2">
    <name type="scientific">Hymenolepis diminuta</name>
    <name type="common">Rat tapeworm</name>
    <dbReference type="NCBI Taxonomy" id="6216"/>
    <lineage>
        <taxon>Eukaryota</taxon>
        <taxon>Metazoa</taxon>
        <taxon>Spiralia</taxon>
        <taxon>Lophotrochozoa</taxon>
        <taxon>Platyhelminthes</taxon>
        <taxon>Cestoda</taxon>
        <taxon>Eucestoda</taxon>
        <taxon>Cyclophyllidea</taxon>
        <taxon>Hymenolepididae</taxon>
        <taxon>Hymenolepis</taxon>
    </lineage>
</organism>
<dbReference type="GO" id="GO:0005506">
    <property type="term" value="F:iron ion binding"/>
    <property type="evidence" value="ECO:0007669"/>
    <property type="project" value="InterPro"/>
</dbReference>
<protein>
    <recommendedName>
        <fullName evidence="3">Cytochrome P450</fullName>
    </recommendedName>
</protein>
<dbReference type="GO" id="GO:0020037">
    <property type="term" value="F:heme binding"/>
    <property type="evidence" value="ECO:0007669"/>
    <property type="project" value="InterPro"/>
</dbReference>
<proteinExistence type="predicted"/>
<dbReference type="InterPro" id="IPR036396">
    <property type="entry name" value="Cyt_P450_sf"/>
</dbReference>
<name>A0A564YTZ4_HYMDI</name>
<sequence length="357" mass="40745">MFSDPFSVDHSRLAEFFDFVSQTISTNLFIGASVRGTDHFLKVSPSRFILTDENVDRLVLTILFQAILHHEMDEKSCCEVLLKLDELSRGLLSLHTTGILPKPFQSIGIKWITEGVNQLFQPFIIYHLDHNRNIPPKTLLSHILVSKRKLSLSNIKSEDVEGFLTTSHLSHLLFECFFIGHHSLLPCLRIILEALKNRSIWAKRVADDLTNHQKSCPFSYCKHTTGLTEECLELDSGCLPFCKDLCLEALRFVVSGWPLGCVRESYRDGDGYLAGDLILFNEPAVFHDKSIWYPHKPCNTETDLHSFLPFGRHGCKTSNSLTSRVILNSKIVFMPRFHIYRILLATIVHLFTKCSIK</sequence>
<dbReference type="GO" id="GO:0016705">
    <property type="term" value="F:oxidoreductase activity, acting on paired donors, with incorporation or reduction of molecular oxygen"/>
    <property type="evidence" value="ECO:0007669"/>
    <property type="project" value="InterPro"/>
</dbReference>
<gene>
    <name evidence="1" type="ORF">WMSIL1_LOCUS9511</name>
</gene>
<dbReference type="SUPFAM" id="SSF48264">
    <property type="entry name" value="Cytochrome P450"/>
    <property type="match status" value="1"/>
</dbReference>
<reference evidence="1 2" key="1">
    <citation type="submission" date="2019-07" db="EMBL/GenBank/DDBJ databases">
        <authorList>
            <person name="Jastrzebski P J."/>
            <person name="Paukszto L."/>
            <person name="Jastrzebski P J."/>
        </authorList>
    </citation>
    <scope>NUCLEOTIDE SEQUENCE [LARGE SCALE GENOMIC DNA]</scope>
    <source>
        <strain evidence="1 2">WMS-il1</strain>
    </source>
</reference>
<dbReference type="Proteomes" id="UP000321570">
    <property type="component" value="Unassembled WGS sequence"/>
</dbReference>